<keyword evidence="3" id="KW-1185">Reference proteome</keyword>
<dbReference type="Proteomes" id="UP000636479">
    <property type="component" value="Unassembled WGS sequence"/>
</dbReference>
<reference evidence="2" key="1">
    <citation type="submission" date="2020-05" db="EMBL/GenBank/DDBJ databases">
        <title>Mycena genomes resolve the evolution of fungal bioluminescence.</title>
        <authorList>
            <person name="Tsai I.J."/>
        </authorList>
    </citation>
    <scope>NUCLEOTIDE SEQUENCE</scope>
    <source>
        <strain evidence="2">171206Taipei</strain>
    </source>
</reference>
<dbReference type="RefSeq" id="XP_037216010.1">
    <property type="nucleotide sequence ID" value="XM_037366616.1"/>
</dbReference>
<dbReference type="AlphaFoldDB" id="A0A8H6VUQ7"/>
<evidence type="ECO:0000256" key="1">
    <source>
        <dbReference type="SAM" id="MobiDB-lite"/>
    </source>
</evidence>
<evidence type="ECO:0000313" key="2">
    <source>
        <dbReference type="EMBL" id="KAF7294647.1"/>
    </source>
</evidence>
<feature type="compositionally biased region" description="Basic and acidic residues" evidence="1">
    <location>
        <begin position="256"/>
        <end position="265"/>
    </location>
</feature>
<feature type="region of interest" description="Disordered" evidence="1">
    <location>
        <begin position="240"/>
        <end position="268"/>
    </location>
</feature>
<sequence length="292" mass="33975">MPTNGKSERQDLWKQWCLEHAWQGPRSQLSDDDQVIYKTVVYGNYPIRKDYELATVEAFKVGRLTLFRHEEIVDLLWRKLAILRSGLLPLDEPGWKDELFRQGLDPPRTCQWPTIKDYRDVKDRFEKTRKTSIHLDQQQSEPGFSPNLPQFDERSQEEFLEDESYENLFDRFVRTGSQQTNSESTVNQLRSSILEYEAVDDQAGKTSLEVNQKPGSRLHSPPIDEGESFEDYLDRLLRERPRETEDDQLTECGSSHGEEPPDTVHDLPSAGLRIEGLESLSAHLESYLYLRA</sequence>
<name>A0A8H6VUQ7_9AGAR</name>
<dbReference type="GeneID" id="59349132"/>
<dbReference type="EMBL" id="JACAZF010000009">
    <property type="protein sequence ID" value="KAF7294647.1"/>
    <property type="molecule type" value="Genomic_DNA"/>
</dbReference>
<protein>
    <submittedName>
        <fullName evidence="2">Uncharacterized protein</fullName>
    </submittedName>
</protein>
<comment type="caution">
    <text evidence="2">The sequence shown here is derived from an EMBL/GenBank/DDBJ whole genome shotgun (WGS) entry which is preliminary data.</text>
</comment>
<gene>
    <name evidence="2" type="ORF">MIND_01001400</name>
</gene>
<accession>A0A8H6VUQ7</accession>
<evidence type="ECO:0000313" key="3">
    <source>
        <dbReference type="Proteomes" id="UP000636479"/>
    </source>
</evidence>
<organism evidence="2 3">
    <name type="scientific">Mycena indigotica</name>
    <dbReference type="NCBI Taxonomy" id="2126181"/>
    <lineage>
        <taxon>Eukaryota</taxon>
        <taxon>Fungi</taxon>
        <taxon>Dikarya</taxon>
        <taxon>Basidiomycota</taxon>
        <taxon>Agaricomycotina</taxon>
        <taxon>Agaricomycetes</taxon>
        <taxon>Agaricomycetidae</taxon>
        <taxon>Agaricales</taxon>
        <taxon>Marasmiineae</taxon>
        <taxon>Mycenaceae</taxon>
        <taxon>Mycena</taxon>
    </lineage>
</organism>
<proteinExistence type="predicted"/>